<organism evidence="2 3">
    <name type="scientific">Gossypium gossypioides</name>
    <name type="common">Mexican cotton</name>
    <name type="synonym">Selera gossypioides</name>
    <dbReference type="NCBI Taxonomy" id="34282"/>
    <lineage>
        <taxon>Eukaryota</taxon>
        <taxon>Viridiplantae</taxon>
        <taxon>Streptophyta</taxon>
        <taxon>Embryophyta</taxon>
        <taxon>Tracheophyta</taxon>
        <taxon>Spermatophyta</taxon>
        <taxon>Magnoliopsida</taxon>
        <taxon>eudicotyledons</taxon>
        <taxon>Gunneridae</taxon>
        <taxon>Pentapetalae</taxon>
        <taxon>rosids</taxon>
        <taxon>malvids</taxon>
        <taxon>Malvales</taxon>
        <taxon>Malvaceae</taxon>
        <taxon>Malvoideae</taxon>
        <taxon>Gossypium</taxon>
    </lineage>
</organism>
<feature type="non-terminal residue" evidence="2">
    <location>
        <position position="241"/>
    </location>
</feature>
<dbReference type="SUPFAM" id="SSF52518">
    <property type="entry name" value="Thiamin diphosphate-binding fold (THDP-binding)"/>
    <property type="match status" value="1"/>
</dbReference>
<dbReference type="PANTHER" id="PTHR43522">
    <property type="entry name" value="TRANSKETOLASE"/>
    <property type="match status" value="1"/>
</dbReference>
<dbReference type="InterPro" id="IPR005474">
    <property type="entry name" value="Transketolase_N"/>
</dbReference>
<dbReference type="AlphaFoldDB" id="A0A7J9BLB6"/>
<dbReference type="GO" id="GO:0006098">
    <property type="term" value="P:pentose-phosphate shunt"/>
    <property type="evidence" value="ECO:0007669"/>
    <property type="project" value="TreeGrafter"/>
</dbReference>
<keyword evidence="3" id="KW-1185">Reference proteome</keyword>
<feature type="domain" description="Transketolase N-terminal" evidence="1">
    <location>
        <begin position="21"/>
        <end position="180"/>
    </location>
</feature>
<reference evidence="2 3" key="1">
    <citation type="journal article" date="2019" name="Genome Biol. Evol.">
        <title>Insights into the evolution of the New World diploid cottons (Gossypium, subgenus Houzingenia) based on genome sequencing.</title>
        <authorList>
            <person name="Grover C.E."/>
            <person name="Arick M.A. 2nd"/>
            <person name="Thrash A."/>
            <person name="Conover J.L."/>
            <person name="Sanders W.S."/>
            <person name="Peterson D.G."/>
            <person name="Frelichowski J.E."/>
            <person name="Scheffler J.A."/>
            <person name="Scheffler B.E."/>
            <person name="Wendel J.F."/>
        </authorList>
    </citation>
    <scope>NUCLEOTIDE SEQUENCE [LARGE SCALE GENOMIC DNA]</scope>
    <source>
        <strain evidence="2">5</strain>
        <tissue evidence="2">Leaf</tissue>
    </source>
</reference>
<comment type="caution">
    <text evidence="2">The sequence shown here is derived from an EMBL/GenBank/DDBJ whole genome shotgun (WGS) entry which is preliminary data.</text>
</comment>
<dbReference type="Proteomes" id="UP000593579">
    <property type="component" value="Unassembled WGS sequence"/>
</dbReference>
<dbReference type="Gene3D" id="3.40.50.970">
    <property type="match status" value="1"/>
</dbReference>
<dbReference type="InterPro" id="IPR033247">
    <property type="entry name" value="Transketolase_fam"/>
</dbReference>
<dbReference type="GO" id="GO:0004802">
    <property type="term" value="F:transketolase activity"/>
    <property type="evidence" value="ECO:0007669"/>
    <property type="project" value="TreeGrafter"/>
</dbReference>
<dbReference type="InterPro" id="IPR029061">
    <property type="entry name" value="THDP-binding"/>
</dbReference>
<protein>
    <recommendedName>
        <fullName evidence="1">Transketolase N-terminal domain-containing protein</fullName>
    </recommendedName>
</protein>
<name>A0A7J9BLB6_GOSGO</name>
<proteinExistence type="predicted"/>
<feature type="non-terminal residue" evidence="2">
    <location>
        <position position="1"/>
    </location>
</feature>
<gene>
    <name evidence="2" type="ORF">Gogos_010479</name>
</gene>
<evidence type="ECO:0000313" key="3">
    <source>
        <dbReference type="Proteomes" id="UP000593579"/>
    </source>
</evidence>
<evidence type="ECO:0000313" key="2">
    <source>
        <dbReference type="EMBL" id="MBA0736996.1"/>
    </source>
</evidence>
<dbReference type="GO" id="GO:0005829">
    <property type="term" value="C:cytosol"/>
    <property type="evidence" value="ECO:0007669"/>
    <property type="project" value="TreeGrafter"/>
</dbReference>
<dbReference type="PANTHER" id="PTHR43522:SF2">
    <property type="entry name" value="TRANSKETOLASE 1-RELATED"/>
    <property type="match status" value="1"/>
</dbReference>
<dbReference type="OrthoDB" id="1002026at2759"/>
<sequence length="241" mass="26980">PLSQGIANAVGQISFCRETLGSCSLLGHWGLGKLIAFYDDNRISINGDTGIAFTESIDKRFEGIGWHVIWSRMRTLAMMKFAELRLVKTVWCNKSFLLKSFSLLVLHSALGAKQVDATRKNLEWPFEPFHVPEDVKSHRSHYVPQGAAFEAEWDAKFAEYEKKYREETVELKLIITGELPAGWEKALLECNVRFGVREHGIGAICNGIALHSPADGNEISGAYKVVVFKRKTPSILALSKK</sequence>
<dbReference type="EMBL" id="JABEZY010000004">
    <property type="protein sequence ID" value="MBA0736996.1"/>
    <property type="molecule type" value="Genomic_DNA"/>
</dbReference>
<dbReference type="Pfam" id="PF00456">
    <property type="entry name" value="Transketolase_N"/>
    <property type="match status" value="1"/>
</dbReference>
<evidence type="ECO:0000259" key="1">
    <source>
        <dbReference type="Pfam" id="PF00456"/>
    </source>
</evidence>
<accession>A0A7J9BLB6</accession>